<name>A0ABV1H2C1_9FIRM</name>
<dbReference type="Proteomes" id="UP001546774">
    <property type="component" value="Unassembled WGS sequence"/>
</dbReference>
<accession>A0ABV1H2C1</accession>
<keyword evidence="2" id="KW-1133">Transmembrane helix</keyword>
<organism evidence="3 4">
    <name type="scientific">Lachnospira intestinalis</name>
    <dbReference type="NCBI Taxonomy" id="3133158"/>
    <lineage>
        <taxon>Bacteria</taxon>
        <taxon>Bacillati</taxon>
        <taxon>Bacillota</taxon>
        <taxon>Clostridia</taxon>
        <taxon>Lachnospirales</taxon>
        <taxon>Lachnospiraceae</taxon>
        <taxon>Lachnospira</taxon>
    </lineage>
</organism>
<feature type="compositionally biased region" description="Polar residues" evidence="1">
    <location>
        <begin position="98"/>
        <end position="113"/>
    </location>
</feature>
<reference evidence="3" key="1">
    <citation type="submission" date="2024-03" db="EMBL/GenBank/DDBJ databases">
        <title>Human intestinal bacterial collection.</title>
        <authorList>
            <person name="Pauvert C."/>
            <person name="Hitch T.C.A."/>
            <person name="Clavel T."/>
        </authorList>
    </citation>
    <scope>NUCLEOTIDE SEQUENCE [LARGE SCALE GENOMIC DNA]</scope>
    <source>
        <strain evidence="3">CLA-AA-H89B</strain>
    </source>
</reference>
<feature type="compositionally biased region" description="Polar residues" evidence="1">
    <location>
        <begin position="120"/>
        <end position="155"/>
    </location>
</feature>
<proteinExistence type="predicted"/>
<evidence type="ECO:0000313" key="4">
    <source>
        <dbReference type="Proteomes" id="UP001546774"/>
    </source>
</evidence>
<keyword evidence="2" id="KW-0472">Membrane</keyword>
<keyword evidence="2" id="KW-0812">Transmembrane</keyword>
<keyword evidence="4" id="KW-1185">Reference proteome</keyword>
<feature type="region of interest" description="Disordered" evidence="1">
    <location>
        <begin position="97"/>
        <end position="160"/>
    </location>
</feature>
<comment type="caution">
    <text evidence="3">The sequence shown here is derived from an EMBL/GenBank/DDBJ whole genome shotgun (WGS) entry which is preliminary data.</text>
</comment>
<gene>
    <name evidence="3" type="ORF">WMO37_02305</name>
</gene>
<evidence type="ECO:0000256" key="1">
    <source>
        <dbReference type="SAM" id="MobiDB-lite"/>
    </source>
</evidence>
<dbReference type="Pfam" id="PF07454">
    <property type="entry name" value="SpoIIP"/>
    <property type="match status" value="1"/>
</dbReference>
<sequence>MNKNKYRLTGVIVIFCAVYSVLIFWNKTNMKTVLTEVCKELLLQTGVPSYAYIKNVDNDDFTFFENVINDICPINEYLMANENTGAVYTAADGIAQGNPAQDSENTSGKSSENAADVQISAEQTDRTVPSQENTSNAAQPDNSAQNADTQAQQGKNADARQVISRNTVTGTVFSKAQLCDFSFVSKFYTVTSITSLTENILRPEEFLNKDLSITKDVTKPQILIFHTHSQETFADSVAGDPTTTIVGVGDYLTELLTQKYGYQVIHDTSVYDYVDGKLDRSKAYTYAEEGIAKILQENPSIEVVIDLHRDGVAETTHLLTEVDGKKMAKIMFFNGLSYSRVNGDIGYLYNPYRDDNLAMSLQMQLIGKAYYPDFLRNIYVNAYRYCLHERGRSMLIEAGAQTNTVEEVKNAMEPLADILNKFLSGEKVYE</sequence>
<protein>
    <submittedName>
        <fullName evidence="3">Stage II sporulation protein P</fullName>
    </submittedName>
</protein>
<evidence type="ECO:0000313" key="3">
    <source>
        <dbReference type="EMBL" id="MEQ2553845.1"/>
    </source>
</evidence>
<dbReference type="EMBL" id="JBBMFS010000001">
    <property type="protein sequence ID" value="MEQ2553845.1"/>
    <property type="molecule type" value="Genomic_DNA"/>
</dbReference>
<dbReference type="InterPro" id="IPR010897">
    <property type="entry name" value="Spore_II_P"/>
</dbReference>
<feature type="transmembrane region" description="Helical" evidence="2">
    <location>
        <begin position="6"/>
        <end position="25"/>
    </location>
</feature>
<evidence type="ECO:0000256" key="2">
    <source>
        <dbReference type="SAM" id="Phobius"/>
    </source>
</evidence>